<feature type="transmembrane region" description="Helical" evidence="1">
    <location>
        <begin position="92"/>
        <end position="116"/>
    </location>
</feature>
<keyword evidence="5" id="KW-1185">Reference proteome</keyword>
<dbReference type="Pfam" id="PF00990">
    <property type="entry name" value="GGDEF"/>
    <property type="match status" value="1"/>
</dbReference>
<reference evidence="4 5" key="1">
    <citation type="submission" date="2018-06" db="EMBL/GenBank/DDBJ databases">
        <title>The draft genome sequences of strains SCU63 and S1.</title>
        <authorList>
            <person name="Gan L."/>
        </authorList>
    </citation>
    <scope>NUCLEOTIDE SEQUENCE [LARGE SCALE GENOMIC DNA]</scope>
    <source>
        <strain evidence="4 5">SCU63</strain>
    </source>
</reference>
<feature type="domain" description="GGDEF" evidence="3">
    <location>
        <begin position="223"/>
        <end position="355"/>
    </location>
</feature>
<dbReference type="InterPro" id="IPR029787">
    <property type="entry name" value="Nucleotide_cyclase"/>
</dbReference>
<keyword evidence="1" id="KW-0472">Membrane</keyword>
<dbReference type="AlphaFoldDB" id="A0A365KLN8"/>
<gene>
    <name evidence="4" type="ORF">DP120_15900</name>
</gene>
<sequence>MTLHRENDNYISKTESLKTKFSGRIGDAIGWGNLVGGILFGTYMLLDLQKTTFLEYPVPFAMILLGLLSLWVSKQRGSETVRPHVYLLNYMLFPLILLYFIEDAATTIWSLTFLYLLMAMALQSRKMLLNSFISSMVGLSILMVTAPEQLTVLLGIEDHIIRMILFSIAGIIGLIVLYSIKDKEKMLFHYIHKAEETAYLDPFLKIPNRFDFNLYVDHKLKSSQLLLWKLELNQFQSVYDVLGHKRTDELLLMVKQRLEAKMSGDTYLAKGEGSTFLGATSNFEAGELDSNLKQILRYLVAPYDLFGHDYQLNFNIGAALSGPDGDSSDELMRHAQFALDQAKLDGINQIVFSSDKLKSSTMNQVQISEALYQANLDSEFHVVYQPQIELKTNQIVGVEALIRWNHPQMGMISPGVFIDIAEKNGFIVPLGKWILEKACWEVQMLSDSIGRPLKLAVNVSFIQIRQDGFVEEVLQILKKIGFQPDRLEIELTERSLFENRPEDLAKIDALRTKGIRIAIDDFGTGYSSFGILAKVQVDKIKVPRDFIENVDSNQNSQRIVTTIASMADRFQLTCLAEGIERLEESNFLHQLICQEVQGYYYAKPAVINQVEKWLSNPREKIISTISSEAADPVPE</sequence>
<dbReference type="InterPro" id="IPR001633">
    <property type="entry name" value="EAL_dom"/>
</dbReference>
<dbReference type="PROSITE" id="PS50883">
    <property type="entry name" value="EAL"/>
    <property type="match status" value="1"/>
</dbReference>
<feature type="transmembrane region" description="Helical" evidence="1">
    <location>
        <begin position="128"/>
        <end position="147"/>
    </location>
</feature>
<proteinExistence type="predicted"/>
<dbReference type="SMART" id="SM00052">
    <property type="entry name" value="EAL"/>
    <property type="match status" value="1"/>
</dbReference>
<dbReference type="CDD" id="cd01948">
    <property type="entry name" value="EAL"/>
    <property type="match status" value="1"/>
</dbReference>
<dbReference type="Gene3D" id="3.30.70.270">
    <property type="match status" value="1"/>
</dbReference>
<dbReference type="InterPro" id="IPR050706">
    <property type="entry name" value="Cyclic-di-GMP_PDE-like"/>
</dbReference>
<accession>A0A365KLN8</accession>
<dbReference type="SUPFAM" id="SSF141868">
    <property type="entry name" value="EAL domain-like"/>
    <property type="match status" value="1"/>
</dbReference>
<dbReference type="PANTHER" id="PTHR33121:SF70">
    <property type="entry name" value="SIGNALING PROTEIN YKOW"/>
    <property type="match status" value="1"/>
</dbReference>
<feature type="transmembrane region" description="Helical" evidence="1">
    <location>
        <begin position="53"/>
        <end position="72"/>
    </location>
</feature>
<dbReference type="Pfam" id="PF00563">
    <property type="entry name" value="EAL"/>
    <property type="match status" value="1"/>
</dbReference>
<evidence type="ECO:0000259" key="3">
    <source>
        <dbReference type="PROSITE" id="PS50887"/>
    </source>
</evidence>
<name>A0A365KLN8_9BACL</name>
<dbReference type="Gene3D" id="3.20.20.450">
    <property type="entry name" value="EAL domain"/>
    <property type="match status" value="1"/>
</dbReference>
<evidence type="ECO:0000259" key="2">
    <source>
        <dbReference type="PROSITE" id="PS50883"/>
    </source>
</evidence>
<dbReference type="RefSeq" id="WP_112224630.1">
    <property type="nucleotide sequence ID" value="NZ_CP196859.1"/>
</dbReference>
<dbReference type="InterPro" id="IPR000160">
    <property type="entry name" value="GGDEF_dom"/>
</dbReference>
<dbReference type="InterPro" id="IPR043128">
    <property type="entry name" value="Rev_trsase/Diguanyl_cyclase"/>
</dbReference>
<organism evidence="4 5">
    <name type="scientific">Planococcus halotolerans</name>
    <dbReference type="NCBI Taxonomy" id="2233542"/>
    <lineage>
        <taxon>Bacteria</taxon>
        <taxon>Bacillati</taxon>
        <taxon>Bacillota</taxon>
        <taxon>Bacilli</taxon>
        <taxon>Bacillales</taxon>
        <taxon>Caryophanaceae</taxon>
        <taxon>Planococcus</taxon>
    </lineage>
</organism>
<dbReference type="SMART" id="SM00267">
    <property type="entry name" value="GGDEF"/>
    <property type="match status" value="1"/>
</dbReference>
<evidence type="ECO:0000313" key="5">
    <source>
        <dbReference type="Proteomes" id="UP000251002"/>
    </source>
</evidence>
<dbReference type="Proteomes" id="UP000251002">
    <property type="component" value="Unassembled WGS sequence"/>
</dbReference>
<dbReference type="PANTHER" id="PTHR33121">
    <property type="entry name" value="CYCLIC DI-GMP PHOSPHODIESTERASE PDEF"/>
    <property type="match status" value="1"/>
</dbReference>
<feature type="domain" description="EAL" evidence="2">
    <location>
        <begin position="364"/>
        <end position="618"/>
    </location>
</feature>
<evidence type="ECO:0000256" key="1">
    <source>
        <dbReference type="SAM" id="Phobius"/>
    </source>
</evidence>
<evidence type="ECO:0000313" key="4">
    <source>
        <dbReference type="EMBL" id="RAZ74064.1"/>
    </source>
</evidence>
<protein>
    <recommendedName>
        <fullName evidence="6">GGDEF-domain containing protein</fullName>
    </recommendedName>
</protein>
<comment type="caution">
    <text evidence="4">The sequence shown here is derived from an EMBL/GenBank/DDBJ whole genome shotgun (WGS) entry which is preliminary data.</text>
</comment>
<feature type="transmembrane region" description="Helical" evidence="1">
    <location>
        <begin position="159"/>
        <end position="180"/>
    </location>
</feature>
<evidence type="ECO:0008006" key="6">
    <source>
        <dbReference type="Google" id="ProtNLM"/>
    </source>
</evidence>
<dbReference type="SUPFAM" id="SSF55073">
    <property type="entry name" value="Nucleotide cyclase"/>
    <property type="match status" value="1"/>
</dbReference>
<dbReference type="GO" id="GO:0071111">
    <property type="term" value="F:cyclic-guanylate-specific phosphodiesterase activity"/>
    <property type="evidence" value="ECO:0007669"/>
    <property type="project" value="InterPro"/>
</dbReference>
<dbReference type="PROSITE" id="PS50887">
    <property type="entry name" value="GGDEF"/>
    <property type="match status" value="1"/>
</dbReference>
<dbReference type="InterPro" id="IPR035919">
    <property type="entry name" value="EAL_sf"/>
</dbReference>
<keyword evidence="1" id="KW-0812">Transmembrane</keyword>
<dbReference type="EMBL" id="QLZR01000008">
    <property type="protein sequence ID" value="RAZ74064.1"/>
    <property type="molecule type" value="Genomic_DNA"/>
</dbReference>
<feature type="transmembrane region" description="Helical" evidence="1">
    <location>
        <begin position="28"/>
        <end position="46"/>
    </location>
</feature>
<keyword evidence="1" id="KW-1133">Transmembrane helix</keyword>